<keyword evidence="2" id="KW-0240">DNA-directed RNA polymerase</keyword>
<dbReference type="EMBL" id="JAULBC010000004">
    <property type="protein sequence ID" value="MEX6688538.1"/>
    <property type="molecule type" value="Genomic_DNA"/>
</dbReference>
<feature type="domain" description="RNA polymerase alpha subunit C-terminal" evidence="1">
    <location>
        <begin position="43"/>
        <end position="89"/>
    </location>
</feature>
<dbReference type="Proteomes" id="UP001560573">
    <property type="component" value="Unassembled WGS sequence"/>
</dbReference>
<dbReference type="NCBIfam" id="NF005841">
    <property type="entry name" value="PRK07758.1"/>
    <property type="match status" value="1"/>
</dbReference>
<dbReference type="GO" id="GO:0000428">
    <property type="term" value="C:DNA-directed RNA polymerase complex"/>
    <property type="evidence" value="ECO:0007669"/>
    <property type="project" value="UniProtKB-KW"/>
</dbReference>
<comment type="caution">
    <text evidence="2">The sequence shown here is derived from an EMBL/GenBank/DDBJ whole genome shotgun (WGS) entry which is preliminary data.</text>
</comment>
<evidence type="ECO:0000313" key="3">
    <source>
        <dbReference type="Proteomes" id="UP001560573"/>
    </source>
</evidence>
<organism evidence="2 3">
    <name type="scientific">Danxiaibacter flavus</name>
    <dbReference type="NCBI Taxonomy" id="3049108"/>
    <lineage>
        <taxon>Bacteria</taxon>
        <taxon>Pseudomonadati</taxon>
        <taxon>Bacteroidota</taxon>
        <taxon>Chitinophagia</taxon>
        <taxon>Chitinophagales</taxon>
        <taxon>Chitinophagaceae</taxon>
        <taxon>Danxiaibacter</taxon>
    </lineage>
</organism>
<reference evidence="2 3" key="1">
    <citation type="submission" date="2023-07" db="EMBL/GenBank/DDBJ databases">
        <authorList>
            <person name="Lian W.-H."/>
        </authorList>
    </citation>
    <scope>NUCLEOTIDE SEQUENCE [LARGE SCALE GENOMIC DNA]</scope>
    <source>
        <strain evidence="2 3">SYSU DXS3180</strain>
    </source>
</reference>
<sequence>MTVLKKILKTCSKGHKFYKSSVCPTCPVCEREREPTAAFFAVLSAPARRALESINIKTLKDLSKHSEKEILQLHGMGKTSIPKLKDALHSKGLSFKND</sequence>
<name>A0ABV3ZFC3_9BACT</name>
<protein>
    <submittedName>
        <fullName evidence="2">DNA-directed RNA polymerase subunit alpha C-terminal domain-containing protein</fullName>
    </submittedName>
</protein>
<evidence type="ECO:0000313" key="2">
    <source>
        <dbReference type="EMBL" id="MEX6688538.1"/>
    </source>
</evidence>
<dbReference type="InterPro" id="IPR011260">
    <property type="entry name" value="RNAP_asu_C"/>
</dbReference>
<evidence type="ECO:0000259" key="1">
    <source>
        <dbReference type="Pfam" id="PF03118"/>
    </source>
</evidence>
<keyword evidence="2" id="KW-0804">Transcription</keyword>
<dbReference type="Pfam" id="PF03118">
    <property type="entry name" value="RNA_pol_A_CTD"/>
    <property type="match status" value="1"/>
</dbReference>
<accession>A0ABV3ZFC3</accession>
<dbReference type="Gene3D" id="1.10.150.20">
    <property type="entry name" value="5' to 3' exonuclease, C-terminal subdomain"/>
    <property type="match status" value="1"/>
</dbReference>
<dbReference type="SUPFAM" id="SSF47789">
    <property type="entry name" value="C-terminal domain of RNA polymerase alpha subunit"/>
    <property type="match status" value="1"/>
</dbReference>
<dbReference type="RefSeq" id="WP_369329947.1">
    <property type="nucleotide sequence ID" value="NZ_JAULBC010000004.1"/>
</dbReference>
<gene>
    <name evidence="2" type="ORF">QTN47_13575</name>
</gene>
<proteinExistence type="predicted"/>
<keyword evidence="3" id="KW-1185">Reference proteome</keyword>